<organism evidence="1">
    <name type="scientific">viral metagenome</name>
    <dbReference type="NCBI Taxonomy" id="1070528"/>
    <lineage>
        <taxon>unclassified sequences</taxon>
        <taxon>metagenomes</taxon>
        <taxon>organismal metagenomes</taxon>
    </lineage>
</organism>
<dbReference type="EMBL" id="MN740017">
    <property type="protein sequence ID" value="QHT84348.1"/>
    <property type="molecule type" value="Genomic_DNA"/>
</dbReference>
<accession>A0A6C0HUA7</accession>
<evidence type="ECO:0000313" key="1">
    <source>
        <dbReference type="EMBL" id="QHT84348.1"/>
    </source>
</evidence>
<proteinExistence type="predicted"/>
<dbReference type="AlphaFoldDB" id="A0A6C0HUA7"/>
<reference evidence="1" key="1">
    <citation type="journal article" date="2020" name="Nature">
        <title>Giant virus diversity and host interactions through global metagenomics.</title>
        <authorList>
            <person name="Schulz F."/>
            <person name="Roux S."/>
            <person name="Paez-Espino D."/>
            <person name="Jungbluth S."/>
            <person name="Walsh D.A."/>
            <person name="Denef V.J."/>
            <person name="McMahon K.D."/>
            <person name="Konstantinidis K.T."/>
            <person name="Eloe-Fadrosh E.A."/>
            <person name="Kyrpides N.C."/>
            <person name="Woyke T."/>
        </authorList>
    </citation>
    <scope>NUCLEOTIDE SEQUENCE</scope>
    <source>
        <strain evidence="1">GVMAG-M-3300023184-177</strain>
    </source>
</reference>
<sequence>MKKILETINGFIVEKDIIIIKCKKYNLILPIVDGTVKLNMSNELKEHIGINDININDNIIVFYRDINNSNIKPIKIIKRFNYKFNDESSESEIE</sequence>
<name>A0A6C0HUA7_9ZZZZ</name>
<protein>
    <submittedName>
        <fullName evidence="1">Uncharacterized protein</fullName>
    </submittedName>
</protein>